<proteinExistence type="predicted"/>
<evidence type="ECO:0000313" key="3">
    <source>
        <dbReference type="Proteomes" id="UP000326565"/>
    </source>
</evidence>
<keyword evidence="1" id="KW-1133">Transmembrane helix</keyword>
<evidence type="ECO:0000313" key="2">
    <source>
        <dbReference type="EMBL" id="KAB8072943.1"/>
    </source>
</evidence>
<feature type="transmembrane region" description="Helical" evidence="1">
    <location>
        <begin position="34"/>
        <end position="51"/>
    </location>
</feature>
<keyword evidence="3" id="KW-1185">Reference proteome</keyword>
<dbReference type="AlphaFoldDB" id="A0A5N5WWL6"/>
<organism evidence="2 3">
    <name type="scientific">Aspergillus leporis</name>
    <dbReference type="NCBI Taxonomy" id="41062"/>
    <lineage>
        <taxon>Eukaryota</taxon>
        <taxon>Fungi</taxon>
        <taxon>Dikarya</taxon>
        <taxon>Ascomycota</taxon>
        <taxon>Pezizomycotina</taxon>
        <taxon>Eurotiomycetes</taxon>
        <taxon>Eurotiomycetidae</taxon>
        <taxon>Eurotiales</taxon>
        <taxon>Aspergillaceae</taxon>
        <taxon>Aspergillus</taxon>
        <taxon>Aspergillus subgen. Circumdati</taxon>
    </lineage>
</organism>
<sequence length="52" mass="5982">MHDACMYMWIVSYSGFDISFDMKIDWVAARVVEYLRACAVVGVSFFSIIFCS</sequence>
<protein>
    <submittedName>
        <fullName evidence="2">Uncharacterized protein</fullName>
    </submittedName>
</protein>
<keyword evidence="1" id="KW-0812">Transmembrane</keyword>
<dbReference type="Proteomes" id="UP000326565">
    <property type="component" value="Unassembled WGS sequence"/>
</dbReference>
<evidence type="ECO:0000256" key="1">
    <source>
        <dbReference type="SAM" id="Phobius"/>
    </source>
</evidence>
<gene>
    <name evidence="2" type="ORF">BDV29DRAFT_176428</name>
</gene>
<reference evidence="2 3" key="1">
    <citation type="submission" date="2019-04" db="EMBL/GenBank/DDBJ databases">
        <title>Friends and foes A comparative genomics study of 23 Aspergillus species from section Flavi.</title>
        <authorList>
            <consortium name="DOE Joint Genome Institute"/>
            <person name="Kjaerbolling I."/>
            <person name="Vesth T."/>
            <person name="Frisvad J.C."/>
            <person name="Nybo J.L."/>
            <person name="Theobald S."/>
            <person name="Kildgaard S."/>
            <person name="Isbrandt T."/>
            <person name="Kuo A."/>
            <person name="Sato A."/>
            <person name="Lyhne E.K."/>
            <person name="Kogle M.E."/>
            <person name="Wiebenga A."/>
            <person name="Kun R.S."/>
            <person name="Lubbers R.J."/>
            <person name="Makela M.R."/>
            <person name="Barry K."/>
            <person name="Chovatia M."/>
            <person name="Clum A."/>
            <person name="Daum C."/>
            <person name="Haridas S."/>
            <person name="He G."/>
            <person name="LaButti K."/>
            <person name="Lipzen A."/>
            <person name="Mondo S."/>
            <person name="Riley R."/>
            <person name="Salamov A."/>
            <person name="Simmons B.A."/>
            <person name="Magnuson J.K."/>
            <person name="Henrissat B."/>
            <person name="Mortensen U.H."/>
            <person name="Larsen T.O."/>
            <person name="Devries R.P."/>
            <person name="Grigoriev I.V."/>
            <person name="Machida M."/>
            <person name="Baker S.E."/>
            <person name="Andersen M.R."/>
        </authorList>
    </citation>
    <scope>NUCLEOTIDE SEQUENCE [LARGE SCALE GENOMIC DNA]</scope>
    <source>
        <strain evidence="2 3">CBS 151.66</strain>
    </source>
</reference>
<accession>A0A5N5WWL6</accession>
<keyword evidence="1" id="KW-0472">Membrane</keyword>
<dbReference type="EMBL" id="ML732236">
    <property type="protein sequence ID" value="KAB8072943.1"/>
    <property type="molecule type" value="Genomic_DNA"/>
</dbReference>
<name>A0A5N5WWL6_9EURO</name>